<gene>
    <name evidence="1" type="ORF">JQV55_00240</name>
</gene>
<dbReference type="AlphaFoldDB" id="A0AAE2VUV9"/>
<organism evidence="1 2">
    <name type="scientific">Sulfitobacter geojensis</name>
    <dbReference type="NCBI Taxonomy" id="1342299"/>
    <lineage>
        <taxon>Bacteria</taxon>
        <taxon>Pseudomonadati</taxon>
        <taxon>Pseudomonadota</taxon>
        <taxon>Alphaproteobacteria</taxon>
        <taxon>Rhodobacterales</taxon>
        <taxon>Roseobacteraceae</taxon>
        <taxon>Sulfitobacter</taxon>
    </lineage>
</organism>
<accession>A0AAE2VUV9</accession>
<proteinExistence type="predicted"/>
<name>A0AAE2VUV9_9RHOB</name>
<comment type="caution">
    <text evidence="1">The sequence shown here is derived from an EMBL/GenBank/DDBJ whole genome shotgun (WGS) entry which is preliminary data.</text>
</comment>
<dbReference type="Proteomes" id="UP000732193">
    <property type="component" value="Unassembled WGS sequence"/>
</dbReference>
<dbReference type="EMBL" id="JAFBRM010000001">
    <property type="protein sequence ID" value="MBM1711983.1"/>
    <property type="molecule type" value="Genomic_DNA"/>
</dbReference>
<protein>
    <submittedName>
        <fullName evidence="1">Uncharacterized protein</fullName>
    </submittedName>
</protein>
<dbReference type="RefSeq" id="WP_203240874.1">
    <property type="nucleotide sequence ID" value="NZ_JAFBRH010000001.1"/>
</dbReference>
<evidence type="ECO:0000313" key="1">
    <source>
        <dbReference type="EMBL" id="MBM1711983.1"/>
    </source>
</evidence>
<sequence length="241" mass="27650">MSDMLDVIIDAVTPQSAKDVQNIYKVGKAIDKVGSKPTMDSVSDLQSVLKKGWIEKAEKKVKADVKRMNMALKNKSEWPEEKIDTFEKKVFVAYKAESKKGLEPVDCKKTIAAIRPLLKEIDRHRKALKDIEQLCKKSIEICAKWEKDYAMRKEYAAELAKNFKFLTKVAVLSAAQAEMLTYYLHCMELTKQFSEAESCAKKLGKRAVEDMKEARSRQDMAKDQYDYSRGSAYWEDLPSRI</sequence>
<keyword evidence="2" id="KW-1185">Reference proteome</keyword>
<reference evidence="1 2" key="1">
    <citation type="submission" date="2021-01" db="EMBL/GenBank/DDBJ databases">
        <title>Diatom-associated Roseobacters Show Island Model of Population Structure.</title>
        <authorList>
            <person name="Qu L."/>
            <person name="Feng X."/>
            <person name="Chen Y."/>
            <person name="Li L."/>
            <person name="Wang X."/>
            <person name="Hu Z."/>
            <person name="Wang H."/>
            <person name="Luo H."/>
        </authorList>
    </citation>
    <scope>NUCLEOTIDE SEQUENCE [LARGE SCALE GENOMIC DNA]</scope>
    <source>
        <strain evidence="1 2">TR60-84</strain>
    </source>
</reference>
<evidence type="ECO:0000313" key="2">
    <source>
        <dbReference type="Proteomes" id="UP000732193"/>
    </source>
</evidence>